<dbReference type="InterPro" id="IPR009057">
    <property type="entry name" value="Homeodomain-like_sf"/>
</dbReference>
<dbReference type="Proteomes" id="UP001262032">
    <property type="component" value="Unassembled WGS sequence"/>
</dbReference>
<dbReference type="Gene3D" id="1.10.10.60">
    <property type="entry name" value="Homeodomain-like"/>
    <property type="match status" value="1"/>
</dbReference>
<evidence type="ECO:0000256" key="1">
    <source>
        <dbReference type="SAM" id="Coils"/>
    </source>
</evidence>
<dbReference type="SUPFAM" id="SSF46689">
    <property type="entry name" value="Homeodomain-like"/>
    <property type="match status" value="1"/>
</dbReference>
<protein>
    <submittedName>
        <fullName evidence="2">Transposase</fullName>
    </submittedName>
</protein>
<feature type="non-terminal residue" evidence="2">
    <location>
        <position position="1"/>
    </location>
</feature>
<comment type="caution">
    <text evidence="2">The sequence shown here is derived from an EMBL/GenBank/DDBJ whole genome shotgun (WGS) entry which is preliminary data.</text>
</comment>
<gene>
    <name evidence="2" type="ORF">J2X12_004336</name>
</gene>
<sequence>APLAQIAKDFGLSVTTLKRWIAIADRKESGAGPAATESAEMRELKKRNRLLEQENEILRRAAAYLARDINPK</sequence>
<evidence type="ECO:0000313" key="3">
    <source>
        <dbReference type="Proteomes" id="UP001262032"/>
    </source>
</evidence>
<evidence type="ECO:0000313" key="2">
    <source>
        <dbReference type="EMBL" id="MDR7166282.1"/>
    </source>
</evidence>
<keyword evidence="1" id="KW-0175">Coiled coil</keyword>
<dbReference type="EMBL" id="JAVDWN010000050">
    <property type="protein sequence ID" value="MDR7166282.1"/>
    <property type="molecule type" value="Genomic_DNA"/>
</dbReference>
<reference evidence="2" key="1">
    <citation type="submission" date="2023-07" db="EMBL/GenBank/DDBJ databases">
        <title>Sorghum-associated microbial communities from plants grown in Nebraska, USA.</title>
        <authorList>
            <person name="Schachtman D."/>
        </authorList>
    </citation>
    <scope>NUCLEOTIDE SEQUENCE</scope>
    <source>
        <strain evidence="2">BE261</strain>
    </source>
</reference>
<dbReference type="AlphaFoldDB" id="A0AAW8NFE4"/>
<organism evidence="2 3">
    <name type="scientific">Pseudarthrobacter oxydans</name>
    <name type="common">Arthrobacter oxydans</name>
    <dbReference type="NCBI Taxonomy" id="1671"/>
    <lineage>
        <taxon>Bacteria</taxon>
        <taxon>Bacillati</taxon>
        <taxon>Actinomycetota</taxon>
        <taxon>Actinomycetes</taxon>
        <taxon>Micrococcales</taxon>
        <taxon>Micrococcaceae</taxon>
        <taxon>Pseudarthrobacter</taxon>
    </lineage>
</organism>
<name>A0AAW8NFE4_PSEOX</name>
<feature type="coiled-coil region" evidence="1">
    <location>
        <begin position="34"/>
        <end position="61"/>
    </location>
</feature>
<proteinExistence type="predicted"/>
<accession>A0AAW8NFE4</accession>